<keyword evidence="9" id="KW-1185">Reference proteome</keyword>
<dbReference type="InterPro" id="IPR051507">
    <property type="entry name" value="PcG_RING_finger"/>
</dbReference>
<dbReference type="PROSITE" id="PS00518">
    <property type="entry name" value="ZF_RING_1"/>
    <property type="match status" value="1"/>
</dbReference>
<dbReference type="OrthoDB" id="1305878at2759"/>
<dbReference type="SMART" id="SM00184">
    <property type="entry name" value="RING"/>
    <property type="match status" value="1"/>
</dbReference>
<accession>A0A8B7YSG8</accession>
<dbReference type="Gene3D" id="3.30.40.10">
    <property type="entry name" value="Zinc/RING finger domain, C3HC4 (zinc finger)"/>
    <property type="match status" value="1"/>
</dbReference>
<reference evidence="10" key="1">
    <citation type="submission" date="2025-08" db="UniProtKB">
        <authorList>
            <consortium name="RefSeq"/>
        </authorList>
    </citation>
    <scope>IDENTIFICATION</scope>
</reference>
<dbReference type="PROSITE" id="PS50089">
    <property type="entry name" value="ZF_RING_2"/>
    <property type="match status" value="1"/>
</dbReference>
<name>A0A8B7YSG8_ACAPL</name>
<dbReference type="InterPro" id="IPR013083">
    <property type="entry name" value="Znf_RING/FYVE/PHD"/>
</dbReference>
<evidence type="ECO:0000259" key="8">
    <source>
        <dbReference type="PROSITE" id="PS50089"/>
    </source>
</evidence>
<feature type="region of interest" description="Disordered" evidence="7">
    <location>
        <begin position="125"/>
        <end position="146"/>
    </location>
</feature>
<gene>
    <name evidence="10" type="primary">LOC110981236</name>
</gene>
<sequence>MYFYKEGCRDGCMAGHHGHGTSRTLVIRLTSVNPYITCHLCGGYLVDATTIIECLHTFCKSCLVQYLYTSKRCPTCDTLIHETNPFSCIRLDRTKQDILNKLLPYVASDETENQKLFYKRRGITAPQKGDSRTPSPSPPPSLTPPSSVCHITDTHISILLEFIGACNSFKKNGQIPKKFVRVSLDASIRHIQRFLMRKLQLGDNYEVDIVCGMDIMEPDLTLRMLSEQVTDDQFQDGLLLLHYSLVDAEVQEVYDVS</sequence>
<dbReference type="PANTHER" id="PTHR45893">
    <property type="entry name" value="POLYCOMB GROUP RING FINGER PROTEIN"/>
    <property type="match status" value="1"/>
</dbReference>
<keyword evidence="5" id="KW-0539">Nucleus</keyword>
<keyword evidence="4" id="KW-0862">Zinc</keyword>
<evidence type="ECO:0000256" key="4">
    <source>
        <dbReference type="ARBA" id="ARBA00022833"/>
    </source>
</evidence>
<dbReference type="GO" id="GO:0005634">
    <property type="term" value="C:nucleus"/>
    <property type="evidence" value="ECO:0007669"/>
    <property type="project" value="UniProtKB-SubCell"/>
</dbReference>
<dbReference type="FunFam" id="3.30.40.10:FF:000122">
    <property type="entry name" value="polycomb group RING finger protein 1"/>
    <property type="match status" value="1"/>
</dbReference>
<dbReference type="RefSeq" id="XP_022094321.1">
    <property type="nucleotide sequence ID" value="XM_022238629.1"/>
</dbReference>
<evidence type="ECO:0000313" key="10">
    <source>
        <dbReference type="RefSeq" id="XP_022094321.1"/>
    </source>
</evidence>
<dbReference type="Pfam" id="PF16207">
    <property type="entry name" value="RAWUL"/>
    <property type="match status" value="1"/>
</dbReference>
<dbReference type="KEGG" id="aplc:110981236"/>
<keyword evidence="2" id="KW-0479">Metal-binding</keyword>
<evidence type="ECO:0000256" key="7">
    <source>
        <dbReference type="SAM" id="MobiDB-lite"/>
    </source>
</evidence>
<dbReference type="Pfam" id="PF13923">
    <property type="entry name" value="zf-C3HC4_2"/>
    <property type="match status" value="1"/>
</dbReference>
<evidence type="ECO:0000313" key="9">
    <source>
        <dbReference type="Proteomes" id="UP000694845"/>
    </source>
</evidence>
<feature type="domain" description="RING-type" evidence="8">
    <location>
        <begin position="38"/>
        <end position="77"/>
    </location>
</feature>
<dbReference type="GO" id="GO:0008270">
    <property type="term" value="F:zinc ion binding"/>
    <property type="evidence" value="ECO:0007669"/>
    <property type="project" value="UniProtKB-KW"/>
</dbReference>
<evidence type="ECO:0000256" key="2">
    <source>
        <dbReference type="ARBA" id="ARBA00022723"/>
    </source>
</evidence>
<dbReference type="AlphaFoldDB" id="A0A8B7YSG8"/>
<dbReference type="InterPro" id="IPR017907">
    <property type="entry name" value="Znf_RING_CS"/>
</dbReference>
<protein>
    <submittedName>
        <fullName evidence="10">Polycomb group RING finger protein 6-like isoform X1</fullName>
    </submittedName>
</protein>
<evidence type="ECO:0000256" key="5">
    <source>
        <dbReference type="ARBA" id="ARBA00023242"/>
    </source>
</evidence>
<evidence type="ECO:0000256" key="1">
    <source>
        <dbReference type="ARBA" id="ARBA00004123"/>
    </source>
</evidence>
<evidence type="ECO:0000256" key="3">
    <source>
        <dbReference type="ARBA" id="ARBA00022771"/>
    </source>
</evidence>
<evidence type="ECO:0000256" key="6">
    <source>
        <dbReference type="PROSITE-ProRule" id="PRU00175"/>
    </source>
</evidence>
<keyword evidence="3 6" id="KW-0863">Zinc-finger</keyword>
<organism evidence="9 10">
    <name type="scientific">Acanthaster planci</name>
    <name type="common">Crown-of-thorns starfish</name>
    <dbReference type="NCBI Taxonomy" id="133434"/>
    <lineage>
        <taxon>Eukaryota</taxon>
        <taxon>Metazoa</taxon>
        <taxon>Echinodermata</taxon>
        <taxon>Eleutherozoa</taxon>
        <taxon>Asterozoa</taxon>
        <taxon>Asteroidea</taxon>
        <taxon>Valvatacea</taxon>
        <taxon>Valvatida</taxon>
        <taxon>Acanthasteridae</taxon>
        <taxon>Acanthaster</taxon>
    </lineage>
</organism>
<dbReference type="Gene3D" id="3.10.20.90">
    <property type="entry name" value="Phosphatidylinositol 3-kinase Catalytic Subunit, Chain A, domain 1"/>
    <property type="match status" value="1"/>
</dbReference>
<dbReference type="GeneID" id="110981236"/>
<dbReference type="CTD" id="84108"/>
<dbReference type="InterPro" id="IPR032443">
    <property type="entry name" value="RAWUL"/>
</dbReference>
<comment type="subcellular location">
    <subcellularLocation>
        <location evidence="1">Nucleus</location>
    </subcellularLocation>
</comment>
<proteinExistence type="predicted"/>
<dbReference type="InterPro" id="IPR001841">
    <property type="entry name" value="Znf_RING"/>
</dbReference>
<dbReference type="SUPFAM" id="SSF57850">
    <property type="entry name" value="RING/U-box"/>
    <property type="match status" value="1"/>
</dbReference>
<dbReference type="Proteomes" id="UP000694845">
    <property type="component" value="Unplaced"/>
</dbReference>